<dbReference type="InterPro" id="IPR010540">
    <property type="entry name" value="CmpB_TMEM229"/>
</dbReference>
<feature type="transmembrane region" description="Helical" evidence="5">
    <location>
        <begin position="52"/>
        <end position="77"/>
    </location>
</feature>
<keyword evidence="7" id="KW-1185">Reference proteome</keyword>
<evidence type="ECO:0000256" key="3">
    <source>
        <dbReference type="ARBA" id="ARBA00022989"/>
    </source>
</evidence>
<sequence length="124" mass="14540">MEIIWTGMGSLISGDKYLEGFTNLWMFFIYGSAVFLEPLHDIIREWRWIYRGLIWVVIIWGMEYTSGFLMGNILGIYPWAYTGPFAVDGLVRLDFAPAWLVAGLVFERIHYAMDMYQTARRQPQ</sequence>
<evidence type="ECO:0000256" key="2">
    <source>
        <dbReference type="ARBA" id="ARBA00022692"/>
    </source>
</evidence>
<evidence type="ECO:0000256" key="1">
    <source>
        <dbReference type="ARBA" id="ARBA00004141"/>
    </source>
</evidence>
<evidence type="ECO:0000256" key="4">
    <source>
        <dbReference type="ARBA" id="ARBA00023136"/>
    </source>
</evidence>
<comment type="subcellular location">
    <subcellularLocation>
        <location evidence="1">Membrane</location>
        <topology evidence="1">Multi-pass membrane protein</topology>
    </subcellularLocation>
</comment>
<dbReference type="GO" id="GO:0016020">
    <property type="term" value="C:membrane"/>
    <property type="evidence" value="ECO:0007669"/>
    <property type="project" value="UniProtKB-SubCell"/>
</dbReference>
<feature type="transmembrane region" description="Helical" evidence="5">
    <location>
        <begin position="20"/>
        <end position="40"/>
    </location>
</feature>
<dbReference type="AlphaFoldDB" id="A0A369B9E6"/>
<dbReference type="EMBL" id="QPJT01000006">
    <property type="protein sequence ID" value="RCX17945.1"/>
    <property type="molecule type" value="Genomic_DNA"/>
</dbReference>
<keyword evidence="2 5" id="KW-0812">Transmembrane</keyword>
<feature type="transmembrane region" description="Helical" evidence="5">
    <location>
        <begin position="89"/>
        <end position="106"/>
    </location>
</feature>
<protein>
    <submittedName>
        <fullName evidence="6">Uncharacterized protein</fullName>
    </submittedName>
</protein>
<keyword evidence="4 5" id="KW-0472">Membrane</keyword>
<reference evidence="6 7" key="1">
    <citation type="submission" date="2018-07" db="EMBL/GenBank/DDBJ databases">
        <title>Genomic Encyclopedia of Type Strains, Phase IV (KMG-IV): sequencing the most valuable type-strain genomes for metagenomic binning, comparative biology and taxonomic classification.</title>
        <authorList>
            <person name="Goeker M."/>
        </authorList>
    </citation>
    <scope>NUCLEOTIDE SEQUENCE [LARGE SCALE GENOMIC DNA]</scope>
    <source>
        <strain evidence="6 7">DSM 27016</strain>
    </source>
</reference>
<dbReference type="PANTHER" id="PTHR31746">
    <property type="entry name" value="TRANSMEMBRANE PROTEIN 229 FAMILY MEMBER"/>
    <property type="match status" value="1"/>
</dbReference>
<dbReference type="Pfam" id="PF06541">
    <property type="entry name" value="ABC_trans_CmpB"/>
    <property type="match status" value="1"/>
</dbReference>
<evidence type="ECO:0000256" key="5">
    <source>
        <dbReference type="SAM" id="Phobius"/>
    </source>
</evidence>
<gene>
    <name evidence="6" type="ORF">DFR58_106113</name>
</gene>
<organism evidence="6 7">
    <name type="scientific">Anaerobacterium chartisolvens</name>
    <dbReference type="NCBI Taxonomy" id="1297424"/>
    <lineage>
        <taxon>Bacteria</taxon>
        <taxon>Bacillati</taxon>
        <taxon>Bacillota</taxon>
        <taxon>Clostridia</taxon>
        <taxon>Eubacteriales</taxon>
        <taxon>Oscillospiraceae</taxon>
        <taxon>Anaerobacterium</taxon>
    </lineage>
</organism>
<name>A0A369B9E6_9FIRM</name>
<accession>A0A369B9E6</accession>
<evidence type="ECO:0000313" key="6">
    <source>
        <dbReference type="EMBL" id="RCX17945.1"/>
    </source>
</evidence>
<keyword evidence="3 5" id="KW-1133">Transmembrane helix</keyword>
<proteinExistence type="predicted"/>
<evidence type="ECO:0000313" key="7">
    <source>
        <dbReference type="Proteomes" id="UP000253034"/>
    </source>
</evidence>
<comment type="caution">
    <text evidence="6">The sequence shown here is derived from an EMBL/GenBank/DDBJ whole genome shotgun (WGS) entry which is preliminary data.</text>
</comment>
<dbReference type="Proteomes" id="UP000253034">
    <property type="component" value="Unassembled WGS sequence"/>
</dbReference>
<dbReference type="PANTHER" id="PTHR31746:SF2">
    <property type="entry name" value="TRANSMEMBRANE PROTEIN 229A"/>
    <property type="match status" value="1"/>
</dbReference>